<evidence type="ECO:0000313" key="2">
    <source>
        <dbReference type="EMBL" id="MBS4537197.1"/>
    </source>
</evidence>
<dbReference type="Pfam" id="PF01636">
    <property type="entry name" value="APH"/>
    <property type="match status" value="1"/>
</dbReference>
<evidence type="ECO:0000259" key="1">
    <source>
        <dbReference type="Pfam" id="PF01636"/>
    </source>
</evidence>
<dbReference type="AlphaFoldDB" id="A0A942UZ95"/>
<keyword evidence="3" id="KW-1185">Reference proteome</keyword>
<protein>
    <submittedName>
        <fullName evidence="2">Aminoglycoside phosphotransferase family protein</fullName>
    </submittedName>
</protein>
<dbReference type="InterPro" id="IPR002575">
    <property type="entry name" value="Aminoglycoside_PTrfase"/>
</dbReference>
<name>A0A942UZ95_9FIRM</name>
<comment type="caution">
    <text evidence="2">The sequence shown here is derived from an EMBL/GenBank/DDBJ whole genome shotgun (WGS) entry which is preliminary data.</text>
</comment>
<dbReference type="PANTHER" id="PTHR21310:SF15">
    <property type="entry name" value="AMINOGLYCOSIDE PHOSPHOTRANSFERASE DOMAIN-CONTAINING PROTEIN"/>
    <property type="match status" value="1"/>
</dbReference>
<feature type="domain" description="Aminoglycoside phosphotransferase" evidence="1">
    <location>
        <begin position="48"/>
        <end position="267"/>
    </location>
</feature>
<dbReference type="EMBL" id="WSFT01000013">
    <property type="protein sequence ID" value="MBS4537197.1"/>
    <property type="molecule type" value="Genomic_DNA"/>
</dbReference>
<dbReference type="SUPFAM" id="SSF56112">
    <property type="entry name" value="Protein kinase-like (PK-like)"/>
    <property type="match status" value="1"/>
</dbReference>
<gene>
    <name evidence="2" type="ORF">GOQ27_01910</name>
</gene>
<dbReference type="Proteomes" id="UP000724672">
    <property type="component" value="Unassembled WGS sequence"/>
</dbReference>
<dbReference type="Gene3D" id="3.90.1200.10">
    <property type="match status" value="1"/>
</dbReference>
<organism evidence="2 3">
    <name type="scientific">Anaeromonas frigoriresistens</name>
    <dbReference type="NCBI Taxonomy" id="2683708"/>
    <lineage>
        <taxon>Bacteria</taxon>
        <taxon>Bacillati</taxon>
        <taxon>Bacillota</taxon>
        <taxon>Tissierellia</taxon>
        <taxon>Tissierellales</taxon>
        <taxon>Thermohalobacteraceae</taxon>
        <taxon>Anaeromonas</taxon>
    </lineage>
</organism>
<accession>A0A942UZ95</accession>
<dbReference type="Gene3D" id="3.30.200.150">
    <property type="match status" value="1"/>
</dbReference>
<evidence type="ECO:0000313" key="3">
    <source>
        <dbReference type="Proteomes" id="UP000724672"/>
    </source>
</evidence>
<dbReference type="PANTHER" id="PTHR21310">
    <property type="entry name" value="AMINOGLYCOSIDE PHOSPHOTRANSFERASE-RELATED-RELATED"/>
    <property type="match status" value="1"/>
</dbReference>
<sequence length="312" mass="36976">MLNYTEYEIKQILEEEFGKKLVIQPIGNHELGRHLVYKVNNLFSYPVVLKLFCKDNRINREISSLKLLANSTIKVPKLLYQGTLKEGTEWIIINYLEGKSLHSLYNLLDESEKIDILYSMGEELGKIHNNNTFDFFGNWNRFGDSTEIRKDFKSVFKKRVEITIENLLSQDLPHIKTFNAAISTLRNSYYIFSDVRTSRLCHNDYDGRNILVAKKNDNWIITGVIDFEQSIPWDIDYELSYIHYRLKDEGVEYLKSFIDGYKSIFDYNFKISEKARMYLLYKGIEICSWSYEIDKKYYLRGLKIIKNNLQFS</sequence>
<dbReference type="RefSeq" id="WP_203365126.1">
    <property type="nucleotide sequence ID" value="NZ_WSFT01000013.1"/>
</dbReference>
<dbReference type="InterPro" id="IPR011009">
    <property type="entry name" value="Kinase-like_dom_sf"/>
</dbReference>
<proteinExistence type="predicted"/>
<dbReference type="InterPro" id="IPR051678">
    <property type="entry name" value="AGP_Transferase"/>
</dbReference>
<reference evidence="2" key="1">
    <citation type="submission" date="2019-12" db="EMBL/GenBank/DDBJ databases">
        <title>Clostridiaceae gen. nov. sp. nov., isolated from sediment in Xinjiang, China.</title>
        <authorList>
            <person name="Zhang R."/>
        </authorList>
    </citation>
    <scope>NUCLEOTIDE SEQUENCE</scope>
    <source>
        <strain evidence="2">D2Q-11</strain>
    </source>
</reference>